<accession>A0A1H3UNS0</accession>
<evidence type="ECO:0000313" key="3">
    <source>
        <dbReference type="EMBL" id="SDZ64034.1"/>
    </source>
</evidence>
<dbReference type="Gene3D" id="3.40.50.720">
    <property type="entry name" value="NAD(P)-binding Rossmann-like Domain"/>
    <property type="match status" value="1"/>
</dbReference>
<dbReference type="InterPro" id="IPR036291">
    <property type="entry name" value="NAD(P)-bd_dom_sf"/>
</dbReference>
<dbReference type="SMART" id="SM00829">
    <property type="entry name" value="PKS_ER"/>
    <property type="match status" value="1"/>
</dbReference>
<dbReference type="Gene3D" id="3.90.180.10">
    <property type="entry name" value="Medium-chain alcohol dehydrogenases, catalytic domain"/>
    <property type="match status" value="1"/>
</dbReference>
<feature type="domain" description="Enoyl reductase (ER)" evidence="2">
    <location>
        <begin position="22"/>
        <end position="332"/>
    </location>
</feature>
<sequence length="338" mass="35189">MSDPVAKLSSMLAAVYRDHGPAAEVLRIEEIDTPSPGPGEVRVRVAYSGVNPTDWKTRSGTVAQPRASHFQVPNQDGSGVVDEVGPGVDPSRIGQRVWLYMAAYKRVYGTAAQFTVIPSDQAIPLPDNASMRLGASLGVPAVTAHRCLFADGPLDGRTVLVAGGAGAVGRAAIQLALAAGATVISTVSSDAKADLARDAGARHVVNYRSSSAADEIRAIAPEGVDRIVEVAPASNLRLDLDVVAPNAMIVCYAAEPQPPQLVVRELMNRNLVLRFVLLYTMPDEAFQQAAADITGALAAGLLTPPPITVFPLSETAAAHDAVQGGAVGKVLIEVEPAI</sequence>
<dbReference type="InterPro" id="IPR011032">
    <property type="entry name" value="GroES-like_sf"/>
</dbReference>
<dbReference type="SUPFAM" id="SSF50129">
    <property type="entry name" value="GroES-like"/>
    <property type="match status" value="1"/>
</dbReference>
<reference evidence="4" key="1">
    <citation type="submission" date="2016-10" db="EMBL/GenBank/DDBJ databases">
        <authorList>
            <person name="Varghese N."/>
            <person name="Submissions S."/>
        </authorList>
    </citation>
    <scope>NUCLEOTIDE SEQUENCE [LARGE SCALE GENOMIC DNA]</scope>
    <source>
        <strain evidence="4">DSM 44718</strain>
    </source>
</reference>
<dbReference type="InterPro" id="IPR013149">
    <property type="entry name" value="ADH-like_C"/>
</dbReference>
<gene>
    <name evidence="3" type="ORF">SAMN05421684_7649</name>
</gene>
<name>A0A1H3UNS0_9ACTN</name>
<dbReference type="CDD" id="cd08253">
    <property type="entry name" value="zeta_crystallin"/>
    <property type="match status" value="1"/>
</dbReference>
<protein>
    <submittedName>
        <fullName evidence="3">NADPH2:quinone reductase</fullName>
    </submittedName>
</protein>
<dbReference type="InterPro" id="IPR020843">
    <property type="entry name" value="ER"/>
</dbReference>
<dbReference type="Pfam" id="PF00107">
    <property type="entry name" value="ADH_zinc_N"/>
    <property type="match status" value="1"/>
</dbReference>
<dbReference type="AlphaFoldDB" id="A0A1H3UNS0"/>
<keyword evidence="1" id="KW-0521">NADP</keyword>
<evidence type="ECO:0000313" key="4">
    <source>
        <dbReference type="Proteomes" id="UP000199632"/>
    </source>
</evidence>
<dbReference type="STRING" id="137265.SAMN05421684_7649"/>
<dbReference type="InterPro" id="IPR051603">
    <property type="entry name" value="Zinc-ADH_QOR/CCCR"/>
</dbReference>
<proteinExistence type="predicted"/>
<dbReference type="Proteomes" id="UP000199632">
    <property type="component" value="Unassembled WGS sequence"/>
</dbReference>
<evidence type="ECO:0000256" key="1">
    <source>
        <dbReference type="ARBA" id="ARBA00022857"/>
    </source>
</evidence>
<dbReference type="PANTHER" id="PTHR44154">
    <property type="entry name" value="QUINONE OXIDOREDUCTASE"/>
    <property type="match status" value="1"/>
</dbReference>
<dbReference type="PANTHER" id="PTHR44154:SF1">
    <property type="entry name" value="QUINONE OXIDOREDUCTASE"/>
    <property type="match status" value="1"/>
</dbReference>
<dbReference type="SUPFAM" id="SSF51735">
    <property type="entry name" value="NAD(P)-binding Rossmann-fold domains"/>
    <property type="match status" value="1"/>
</dbReference>
<dbReference type="GO" id="GO:0016491">
    <property type="term" value="F:oxidoreductase activity"/>
    <property type="evidence" value="ECO:0007669"/>
    <property type="project" value="InterPro"/>
</dbReference>
<dbReference type="EMBL" id="FNQB01000005">
    <property type="protein sequence ID" value="SDZ64034.1"/>
    <property type="molecule type" value="Genomic_DNA"/>
</dbReference>
<organism evidence="3 4">
    <name type="scientific">Asanoa ishikariensis</name>
    <dbReference type="NCBI Taxonomy" id="137265"/>
    <lineage>
        <taxon>Bacteria</taxon>
        <taxon>Bacillati</taxon>
        <taxon>Actinomycetota</taxon>
        <taxon>Actinomycetes</taxon>
        <taxon>Micromonosporales</taxon>
        <taxon>Micromonosporaceae</taxon>
        <taxon>Asanoa</taxon>
    </lineage>
</organism>
<keyword evidence="4" id="KW-1185">Reference proteome</keyword>
<dbReference type="InterPro" id="IPR013154">
    <property type="entry name" value="ADH-like_N"/>
</dbReference>
<dbReference type="Pfam" id="PF08240">
    <property type="entry name" value="ADH_N"/>
    <property type="match status" value="1"/>
</dbReference>
<evidence type="ECO:0000259" key="2">
    <source>
        <dbReference type="SMART" id="SM00829"/>
    </source>
</evidence>